<evidence type="ECO:0000313" key="2">
    <source>
        <dbReference type="Proteomes" id="UP001497680"/>
    </source>
</evidence>
<proteinExistence type="predicted"/>
<reference evidence="1 2" key="1">
    <citation type="journal article" date="2022" name="New Phytol.">
        <title>Ecological generalism drives hyperdiversity of secondary metabolite gene clusters in xylarialean endophytes.</title>
        <authorList>
            <person name="Franco M.E.E."/>
            <person name="Wisecaver J.H."/>
            <person name="Arnold A.E."/>
            <person name="Ju Y.M."/>
            <person name="Slot J.C."/>
            <person name="Ahrendt S."/>
            <person name="Moore L.P."/>
            <person name="Eastman K.E."/>
            <person name="Scott K."/>
            <person name="Konkel Z."/>
            <person name="Mondo S.J."/>
            <person name="Kuo A."/>
            <person name="Hayes R.D."/>
            <person name="Haridas S."/>
            <person name="Andreopoulos B."/>
            <person name="Riley R."/>
            <person name="LaButti K."/>
            <person name="Pangilinan J."/>
            <person name="Lipzen A."/>
            <person name="Amirebrahimi M."/>
            <person name="Yan J."/>
            <person name="Adam C."/>
            <person name="Keymanesh K."/>
            <person name="Ng V."/>
            <person name="Louie K."/>
            <person name="Northen T."/>
            <person name="Drula E."/>
            <person name="Henrissat B."/>
            <person name="Hsieh H.M."/>
            <person name="Youens-Clark K."/>
            <person name="Lutzoni F."/>
            <person name="Miadlikowska J."/>
            <person name="Eastwood D.C."/>
            <person name="Hamelin R.C."/>
            <person name="Grigoriev I.V."/>
            <person name="U'Ren J.M."/>
        </authorList>
    </citation>
    <scope>NUCLEOTIDE SEQUENCE [LARGE SCALE GENOMIC DNA]</scope>
    <source>
        <strain evidence="1 2">ER1909</strain>
    </source>
</reference>
<gene>
    <name evidence="1" type="ORF">F4821DRAFT_236809</name>
</gene>
<organism evidence="1 2">
    <name type="scientific">Hypoxylon rubiginosum</name>
    <dbReference type="NCBI Taxonomy" id="110542"/>
    <lineage>
        <taxon>Eukaryota</taxon>
        <taxon>Fungi</taxon>
        <taxon>Dikarya</taxon>
        <taxon>Ascomycota</taxon>
        <taxon>Pezizomycotina</taxon>
        <taxon>Sordariomycetes</taxon>
        <taxon>Xylariomycetidae</taxon>
        <taxon>Xylariales</taxon>
        <taxon>Hypoxylaceae</taxon>
        <taxon>Hypoxylon</taxon>
    </lineage>
</organism>
<evidence type="ECO:0000313" key="1">
    <source>
        <dbReference type="EMBL" id="KAI6087281.1"/>
    </source>
</evidence>
<protein>
    <submittedName>
        <fullName evidence="1">MFS general substrate transporter</fullName>
    </submittedName>
</protein>
<sequence>MAVGEGGHIFAGDGSVAGSKSSSVTAIPLTSQANSTMEKLQESGNDDFVPTQASSISDREPSLEISRAGTRDDQWTSSDEKEEEEDNVRHTKSRDLRRTSTNMSIADTLSLPREIMFVMVICFAQLFTQAGLGQTISIIQYVGDSFGITDPGELSWFLAGYSLTVGTFILFSGRLGDLYGHKTMFLIGMAWFSVWSVICGLAIYSNHVLFIFARVLQGIGPAIVLPNGLAILGVTYAPGRRKEMVFAVFGAMAPTGSVLGSLFAALFALTWWPWAFWACGIVLAFVTVLGYYAIPAATNRQHQERPKGLKQTLKALDLIGTILGVAGLVLVNFSWNQAPIVGWPQPYVYVTLILGLLFLTVFFVFEWKYAENPLIPFHAFSSDVSFVLAAVACGWSCFGIWFFYTWEFLLVLREEPPLLATAMFSPVTISGLCAAMFTGYMLHHLKPPIIMTIALVSFTVGSIIVATCPIDQVYWGQTFVSVIVMPWGMDMSFPAATIILSNAVPRKHQGIAASLVNTVVNYSISLGLGFAGTVETQVNKGGKTPEDVLKGYRGAYYIGIGLAGLGVFVCLAYLAKSRRQKRDGDQEEA</sequence>
<keyword evidence="2" id="KW-1185">Reference proteome</keyword>
<comment type="caution">
    <text evidence="1">The sequence shown here is derived from an EMBL/GenBank/DDBJ whole genome shotgun (WGS) entry which is preliminary data.</text>
</comment>
<dbReference type="EMBL" id="MU394309">
    <property type="protein sequence ID" value="KAI6087281.1"/>
    <property type="molecule type" value="Genomic_DNA"/>
</dbReference>
<dbReference type="Proteomes" id="UP001497680">
    <property type="component" value="Unassembled WGS sequence"/>
</dbReference>
<accession>A0ACC0D3P2</accession>
<name>A0ACC0D3P2_9PEZI</name>